<dbReference type="KEGG" id="rpne:NCTC8284_03295"/>
<proteinExistence type="predicted"/>
<protein>
    <submittedName>
        <fullName evidence="1">Uncharacterized protein</fullName>
    </submittedName>
</protein>
<evidence type="ECO:0000313" key="1">
    <source>
        <dbReference type="EMBL" id="VEH68074.1"/>
    </source>
</evidence>
<gene>
    <name evidence="1" type="ORF">NCTC8284_03295</name>
</gene>
<evidence type="ECO:0000313" key="2">
    <source>
        <dbReference type="Proteomes" id="UP000278733"/>
    </source>
</evidence>
<accession>A0A3S5ESC6</accession>
<dbReference type="AlphaFoldDB" id="A0A3S5ESC6"/>
<dbReference type="EMBL" id="LR134405">
    <property type="protein sequence ID" value="VEH68074.1"/>
    <property type="molecule type" value="Genomic_DNA"/>
</dbReference>
<sequence length="48" mass="5700">MGCYQALYLDGTISDWYIPNRFNSFHWHHFVGMISVSEMDKNNKSVFL</sequence>
<reference evidence="1 2" key="1">
    <citation type="submission" date="2018-12" db="EMBL/GenBank/DDBJ databases">
        <authorList>
            <consortium name="Pathogen Informatics"/>
        </authorList>
    </citation>
    <scope>NUCLEOTIDE SEQUENCE [LARGE SCALE GENOMIC DNA]</scope>
    <source>
        <strain evidence="1 2">NCTC8284</strain>
    </source>
</reference>
<organism evidence="1 2">
    <name type="scientific">Rodentibacter pneumotropicus</name>
    <dbReference type="NCBI Taxonomy" id="758"/>
    <lineage>
        <taxon>Bacteria</taxon>
        <taxon>Pseudomonadati</taxon>
        <taxon>Pseudomonadota</taxon>
        <taxon>Gammaproteobacteria</taxon>
        <taxon>Pasteurellales</taxon>
        <taxon>Pasteurellaceae</taxon>
        <taxon>Rodentibacter</taxon>
    </lineage>
</organism>
<dbReference type="Proteomes" id="UP000278733">
    <property type="component" value="Chromosome"/>
</dbReference>
<name>A0A3S5ESC6_9PAST</name>